<dbReference type="AlphaFoldDB" id="A0A1I5XZ57"/>
<accession>A0A1I5XZ57</accession>
<reference evidence="3 4" key="1">
    <citation type="submission" date="2016-10" db="EMBL/GenBank/DDBJ databases">
        <authorList>
            <person name="de Groot N.N."/>
        </authorList>
    </citation>
    <scope>NUCLEOTIDE SEQUENCE [LARGE SCALE GENOMIC DNA]</scope>
    <source>
        <strain evidence="3 4">DSM 20678</strain>
    </source>
</reference>
<dbReference type="PANTHER" id="PTHR31151">
    <property type="entry name" value="PROLINE-TRNA LIGASE (DUF1680)"/>
    <property type="match status" value="1"/>
</dbReference>
<evidence type="ECO:0000313" key="3">
    <source>
        <dbReference type="EMBL" id="SFQ37228.1"/>
    </source>
</evidence>
<dbReference type="Pfam" id="PF07944">
    <property type="entry name" value="Beta-AFase-like_GH127_cat"/>
    <property type="match status" value="1"/>
</dbReference>
<dbReference type="InterPro" id="IPR008928">
    <property type="entry name" value="6-hairpin_glycosidase_sf"/>
</dbReference>
<dbReference type="Proteomes" id="UP000198577">
    <property type="component" value="Unassembled WGS sequence"/>
</dbReference>
<gene>
    <name evidence="3" type="ORF">SAMN05444406_1332</name>
</gene>
<feature type="domain" description="Non-reducing end beta-L-arabinofuranosidase-like GH127 middle" evidence="2">
    <location>
        <begin position="391"/>
        <end position="470"/>
    </location>
</feature>
<sequence length="471" mass="54068">MGKALYPPAFRQLSMREIRPEGWLLNQLKIQANGLSGNLDKFWPDIKASQWIGGCAEGWERLPYWLDGFIPLAWLLDDEDMKARACRYMDIIISNQAPDGWICPEKERGKGRAQYDLWAMFLILKVLVLYHDAAGDQRVEEVVRKALLALDRHIDRTTLFGWAHMRWFESLISIWWLYERTGEAWLLDLAAKLYAQGFDWIEFFKRWPYKKPDEKWRWSFMSHVVNNAMMLKSGALLWRLTGLSEHLNSAEYMVSLLDEHHGMVTGVFTGDECLAGTSPVQGTELCAVVEYMYSLEHLLAITGRSHWGDRLEKIAYNALPATFSPDMWTHQYDQQVNQVECSRQENPIFRTNGGESNLFGLEPNYGCCTANLSPGWPKLALSTFMRSPDGLVAAVYAPSTVNTNINGVQVTVTLKTDYPFRDTLNFIVNVDREVEFALDLRIPVWAEKPELKMGGFSLVLPSGGFYRVNRR</sequence>
<evidence type="ECO:0000313" key="4">
    <source>
        <dbReference type="Proteomes" id="UP000198577"/>
    </source>
</evidence>
<feature type="domain" description="Non-reducing end beta-L-arabinofuranosidase-like GH127 catalytic" evidence="1">
    <location>
        <begin position="64"/>
        <end position="379"/>
    </location>
</feature>
<evidence type="ECO:0000259" key="2">
    <source>
        <dbReference type="Pfam" id="PF20736"/>
    </source>
</evidence>
<dbReference type="STRING" id="937334.SAMN05444406_1332"/>
<keyword evidence="4" id="KW-1185">Reference proteome</keyword>
<dbReference type="RefSeq" id="WP_092282691.1">
    <property type="nucleotide sequence ID" value="NZ_FOXR01000033.1"/>
</dbReference>
<evidence type="ECO:0000259" key="1">
    <source>
        <dbReference type="Pfam" id="PF07944"/>
    </source>
</evidence>
<organism evidence="3 4">
    <name type="scientific">Caldicoprobacter faecalis</name>
    <dbReference type="NCBI Taxonomy" id="937334"/>
    <lineage>
        <taxon>Bacteria</taxon>
        <taxon>Bacillati</taxon>
        <taxon>Bacillota</taxon>
        <taxon>Clostridia</taxon>
        <taxon>Caldicoprobacterales</taxon>
        <taxon>Caldicoprobacteraceae</taxon>
        <taxon>Caldicoprobacter</taxon>
    </lineage>
</organism>
<dbReference type="EMBL" id="FOXR01000033">
    <property type="protein sequence ID" value="SFQ37228.1"/>
    <property type="molecule type" value="Genomic_DNA"/>
</dbReference>
<dbReference type="SUPFAM" id="SSF48208">
    <property type="entry name" value="Six-hairpin glycosidases"/>
    <property type="match status" value="1"/>
</dbReference>
<protein>
    <submittedName>
        <fullName evidence="3">Beta-L-arabinofuranosidase, GH127</fullName>
    </submittedName>
</protein>
<dbReference type="InterPro" id="IPR012878">
    <property type="entry name" value="Beta-AFase-like_GH127_cat"/>
</dbReference>
<name>A0A1I5XZ57_9FIRM</name>
<dbReference type="GO" id="GO:0005975">
    <property type="term" value="P:carbohydrate metabolic process"/>
    <property type="evidence" value="ECO:0007669"/>
    <property type="project" value="InterPro"/>
</dbReference>
<dbReference type="PANTHER" id="PTHR31151:SF0">
    <property type="entry name" value="PROLINE-TRNA LIGASE (DUF1680)"/>
    <property type="match status" value="1"/>
</dbReference>
<proteinExistence type="predicted"/>
<dbReference type="Pfam" id="PF20736">
    <property type="entry name" value="Glyco_hydro127M"/>
    <property type="match status" value="1"/>
</dbReference>
<dbReference type="InterPro" id="IPR049046">
    <property type="entry name" value="Beta-AFase-like_GH127_middle"/>
</dbReference>
<dbReference type="OrthoDB" id="9757939at2"/>